<feature type="domain" description="Glycosyl transferase family 1" evidence="1">
    <location>
        <begin position="206"/>
        <end position="346"/>
    </location>
</feature>
<accession>A0A1Q9ABM7</accession>
<dbReference type="InterPro" id="IPR050194">
    <property type="entry name" value="Glycosyltransferase_grp1"/>
</dbReference>
<sequence length="397" mass="43366">MIIGAKRAAAEAGASTAPLVVQVVRQYPPGRGGLEDVVSSLSRHLLKRGFRVRVVTLDRLFSDPETSLPAREVVDGVEVVRIPYHGSSRYPLAFSVFRHLGDADLIHVHGVDFFFDALAIGRFLHGAPMIATTHGGFFHTRKFAAIKKIWFQTLTRFSASAYRSVVCCSASDLETFRTIAPKRSVLIENGVDTSKFTGMASRQPVKRMLTIGRFSVNKRLEQLLRTMAVLVKNDPQWRLDIAGSPSDLSAEDVRGLIATQGLADHVSLHLQPDNQLLGRLMEKASLFVSASDYEGFGLVAVEAMSAGLLPVLHENEAYRALAAQHPAIELADFSNPPAAAQAVEAAFAKLSASGNDLRRGLIGEVGRYSWEGVADRYIALYRRALPTARSCRREATA</sequence>
<dbReference type="STRING" id="887144.BJF91_23955"/>
<evidence type="ECO:0000313" key="4">
    <source>
        <dbReference type="EMBL" id="OLP52251.1"/>
    </source>
</evidence>
<reference evidence="4 5" key="1">
    <citation type="submission" date="2016-09" db="EMBL/GenBank/DDBJ databases">
        <title>Rhizobium oryziradicis sp. nov., isolated from the root of rice.</title>
        <authorList>
            <person name="Zhao J."/>
            <person name="Zhang X."/>
        </authorList>
    </citation>
    <scope>NUCLEOTIDE SEQUENCE [LARGE SCALE GENOMIC DNA]</scope>
    <source>
        <strain evidence="4 5">14971</strain>
    </source>
</reference>
<dbReference type="SUPFAM" id="SSF53756">
    <property type="entry name" value="UDP-Glycosyltransferase/glycogen phosphorylase"/>
    <property type="match status" value="1"/>
</dbReference>
<dbReference type="InterPro" id="IPR028098">
    <property type="entry name" value="Glyco_trans_4-like_N"/>
</dbReference>
<dbReference type="EC" id="2.4.1.252" evidence="3"/>
<protein>
    <submittedName>
        <fullName evidence="3">Alpha-1,3-mannosyltransferase</fullName>
        <ecNumber evidence="3">2.4.1.252</ecNumber>
    </submittedName>
    <submittedName>
        <fullName evidence="4">Glycosyl transferase family 1</fullName>
    </submittedName>
</protein>
<keyword evidence="5" id="KW-1185">Reference proteome</keyword>
<keyword evidence="4" id="KW-0808">Transferase</keyword>
<dbReference type="EMBL" id="MKIN01000015">
    <property type="protein sequence ID" value="OLP52251.1"/>
    <property type="molecule type" value="Genomic_DNA"/>
</dbReference>
<dbReference type="EMBL" id="JACIED010000010">
    <property type="protein sequence ID" value="MBB4010655.1"/>
    <property type="molecule type" value="Genomic_DNA"/>
</dbReference>
<feature type="domain" description="Glycosyltransferase subfamily 4-like N-terminal" evidence="2">
    <location>
        <begin position="32"/>
        <end position="194"/>
    </location>
</feature>
<dbReference type="InterPro" id="IPR001296">
    <property type="entry name" value="Glyco_trans_1"/>
</dbReference>
<dbReference type="GO" id="GO:0016757">
    <property type="term" value="F:glycosyltransferase activity"/>
    <property type="evidence" value="ECO:0007669"/>
    <property type="project" value="UniProtKB-KW"/>
</dbReference>
<dbReference type="Proteomes" id="UP000185598">
    <property type="component" value="Unassembled WGS sequence"/>
</dbReference>
<organism evidence="4 5">
    <name type="scientific">Allorhizobium taibaishanense</name>
    <dbReference type="NCBI Taxonomy" id="887144"/>
    <lineage>
        <taxon>Bacteria</taxon>
        <taxon>Pseudomonadati</taxon>
        <taxon>Pseudomonadota</taxon>
        <taxon>Alphaproteobacteria</taxon>
        <taxon>Hyphomicrobiales</taxon>
        <taxon>Rhizobiaceae</taxon>
        <taxon>Rhizobium/Agrobacterium group</taxon>
        <taxon>Allorhizobium</taxon>
    </lineage>
</organism>
<dbReference type="PANTHER" id="PTHR45947">
    <property type="entry name" value="SULFOQUINOVOSYL TRANSFERASE SQD2"/>
    <property type="match status" value="1"/>
</dbReference>
<dbReference type="Gene3D" id="3.40.50.2000">
    <property type="entry name" value="Glycogen Phosphorylase B"/>
    <property type="match status" value="2"/>
</dbReference>
<comment type="caution">
    <text evidence="4">The sequence shown here is derived from an EMBL/GenBank/DDBJ whole genome shotgun (WGS) entry which is preliminary data.</text>
</comment>
<dbReference type="Pfam" id="PF00534">
    <property type="entry name" value="Glycos_transf_1"/>
    <property type="match status" value="1"/>
</dbReference>
<dbReference type="CDD" id="cd03801">
    <property type="entry name" value="GT4_PimA-like"/>
    <property type="match status" value="1"/>
</dbReference>
<evidence type="ECO:0000313" key="3">
    <source>
        <dbReference type="EMBL" id="MBB4010655.1"/>
    </source>
</evidence>
<dbReference type="RefSeq" id="WP_075612564.1">
    <property type="nucleotide sequence ID" value="NZ_JACIED010000010.1"/>
</dbReference>
<dbReference type="PANTHER" id="PTHR45947:SF3">
    <property type="entry name" value="SULFOQUINOVOSYL TRANSFERASE SQD2"/>
    <property type="match status" value="1"/>
</dbReference>
<evidence type="ECO:0000313" key="6">
    <source>
        <dbReference type="Proteomes" id="UP000544107"/>
    </source>
</evidence>
<reference evidence="3 6" key="2">
    <citation type="submission" date="2020-08" db="EMBL/GenBank/DDBJ databases">
        <title>Genomic Encyclopedia of Type Strains, Phase IV (KMG-IV): sequencing the most valuable type-strain genomes for metagenomic binning, comparative biology and taxonomic classification.</title>
        <authorList>
            <person name="Goeker M."/>
        </authorList>
    </citation>
    <scope>NUCLEOTIDE SEQUENCE [LARGE SCALE GENOMIC DNA]</scope>
    <source>
        <strain evidence="3 6">DSM 100021</strain>
    </source>
</reference>
<evidence type="ECO:0000313" key="5">
    <source>
        <dbReference type="Proteomes" id="UP000185598"/>
    </source>
</evidence>
<evidence type="ECO:0000259" key="2">
    <source>
        <dbReference type="Pfam" id="PF13439"/>
    </source>
</evidence>
<dbReference type="Pfam" id="PF13439">
    <property type="entry name" value="Glyco_transf_4"/>
    <property type="match status" value="1"/>
</dbReference>
<keyword evidence="3" id="KW-0328">Glycosyltransferase</keyword>
<proteinExistence type="predicted"/>
<gene>
    <name evidence="4" type="ORF">BJF91_23955</name>
    <name evidence="3" type="ORF">GGQ71_004957</name>
</gene>
<evidence type="ECO:0000259" key="1">
    <source>
        <dbReference type="Pfam" id="PF00534"/>
    </source>
</evidence>
<dbReference type="Proteomes" id="UP000544107">
    <property type="component" value="Unassembled WGS sequence"/>
</dbReference>
<dbReference type="AlphaFoldDB" id="A0A1Q9ABM7"/>
<name>A0A1Q9ABM7_9HYPH</name>
<dbReference type="OrthoDB" id="9771846at2"/>